<feature type="compositionally biased region" description="Polar residues" evidence="3">
    <location>
        <begin position="328"/>
        <end position="339"/>
    </location>
</feature>
<dbReference type="PANTHER" id="PTHR24179:SF29">
    <property type="entry name" value="LD46604P"/>
    <property type="match status" value="1"/>
</dbReference>
<dbReference type="InterPro" id="IPR051226">
    <property type="entry name" value="PP1_Regulatory_Subunit"/>
</dbReference>
<dbReference type="EMBL" id="OV121132">
    <property type="protein sequence ID" value="CAH0546464.1"/>
    <property type="molecule type" value="Genomic_DNA"/>
</dbReference>
<dbReference type="InterPro" id="IPR002110">
    <property type="entry name" value="Ankyrin_rpt"/>
</dbReference>
<dbReference type="Gene3D" id="1.25.40.20">
    <property type="entry name" value="Ankyrin repeat-containing domain"/>
    <property type="match status" value="2"/>
</dbReference>
<dbReference type="Pfam" id="PF12796">
    <property type="entry name" value="Ank_2"/>
    <property type="match status" value="2"/>
</dbReference>
<feature type="repeat" description="ANK" evidence="2">
    <location>
        <begin position="127"/>
        <end position="159"/>
    </location>
</feature>
<feature type="repeat" description="ANK" evidence="2">
    <location>
        <begin position="222"/>
        <end position="254"/>
    </location>
</feature>
<dbReference type="GO" id="GO:0005737">
    <property type="term" value="C:cytoplasm"/>
    <property type="evidence" value="ECO:0007669"/>
    <property type="project" value="TreeGrafter"/>
</dbReference>
<feature type="region of interest" description="Disordered" evidence="3">
    <location>
        <begin position="314"/>
        <end position="354"/>
    </location>
</feature>
<feature type="compositionally biased region" description="Basic and acidic residues" evidence="3">
    <location>
        <begin position="341"/>
        <end position="354"/>
    </location>
</feature>
<feature type="repeat" description="ANK" evidence="2">
    <location>
        <begin position="94"/>
        <end position="126"/>
    </location>
</feature>
<keyword evidence="1" id="KW-0677">Repeat</keyword>
<feature type="region of interest" description="Disordered" evidence="3">
    <location>
        <begin position="486"/>
        <end position="507"/>
    </location>
</feature>
<dbReference type="Proteomes" id="UP001154078">
    <property type="component" value="Chromosome 1"/>
</dbReference>
<feature type="repeat" description="ANK" evidence="2">
    <location>
        <begin position="255"/>
        <end position="287"/>
    </location>
</feature>
<evidence type="ECO:0000256" key="2">
    <source>
        <dbReference type="PROSITE-ProRule" id="PRU00023"/>
    </source>
</evidence>
<evidence type="ECO:0000313" key="4">
    <source>
        <dbReference type="EMBL" id="CAH0546464.1"/>
    </source>
</evidence>
<proteinExistence type="predicted"/>
<evidence type="ECO:0008006" key="6">
    <source>
        <dbReference type="Google" id="ProtNLM"/>
    </source>
</evidence>
<reference evidence="4" key="1">
    <citation type="submission" date="2021-12" db="EMBL/GenBank/DDBJ databases">
        <authorList>
            <person name="King R."/>
        </authorList>
    </citation>
    <scope>NUCLEOTIDE SEQUENCE</scope>
</reference>
<dbReference type="OrthoDB" id="19014at2759"/>
<evidence type="ECO:0000313" key="5">
    <source>
        <dbReference type="Proteomes" id="UP001154078"/>
    </source>
</evidence>
<gene>
    <name evidence="4" type="ORF">MELIAE_LOCUS623</name>
</gene>
<evidence type="ECO:0000256" key="1">
    <source>
        <dbReference type="ARBA" id="ARBA00022737"/>
    </source>
</evidence>
<dbReference type="InterPro" id="IPR036770">
    <property type="entry name" value="Ankyrin_rpt-contain_sf"/>
</dbReference>
<dbReference type="FunFam" id="1.25.40.20:FF:000198">
    <property type="entry name" value="Myosin binding subunit, isoform P"/>
    <property type="match status" value="1"/>
</dbReference>
<keyword evidence="5" id="KW-1185">Reference proteome</keyword>
<evidence type="ECO:0000256" key="3">
    <source>
        <dbReference type="SAM" id="MobiDB-lite"/>
    </source>
</evidence>
<dbReference type="PROSITE" id="PS50297">
    <property type="entry name" value="ANK_REP_REGION"/>
    <property type="match status" value="4"/>
</dbReference>
<dbReference type="PRINTS" id="PR01415">
    <property type="entry name" value="ANKYRIN"/>
</dbReference>
<accession>A0A9P0FAY0</accession>
<protein>
    <recommendedName>
        <fullName evidence="6">Protein phosphatase 1 regulatory subunit 16A</fullName>
    </recommendedName>
</protein>
<dbReference type="SMART" id="SM00248">
    <property type="entry name" value="ANK"/>
    <property type="match status" value="5"/>
</dbReference>
<sequence length="536" mass="59514">MDHAELIREMPDVEQMPTQDRLILAKQRRKQQLKLYQQKDKEHSRKTAKHHKSTKRNIYFNDSVVLLEAAARNDLEEVKRLLSKGVSPDSCNEDGLTALHQSCIDDNEPMLMLLLDHGANVNAEDTEKWTPLHAAATCAHIRLVKILITRGANLLAVNADGNMPYDICEDETALDYIEGEMAKRGVTQELIDETRAATEKKMLIDMKELYNAGGDLEAHDNQGATPLHIAAANGYISVVEFLLDHGVPTDLKDKDDWQPSHAAACWGHLEVIELLAQAGANLNAKNKHDETPSDICEDNEIKERITALRTEQDLKRQQEAKKAKVRRSQSNTRTQSVRRTSLREKGLSSKKDVVNEANRLRMALADKKGLDTADIPRSSPTVDNANAYNHNSYATNNNNYNNTSSGIVEPPRSPIATESNAIQVIENRSAPEGKDDDSLMESSIMDTKENTYTDVNGKVTVHVVVTINGNGTLADLKKQRSQIRNNSSDVASLTSPLGSVSENDSVTPSSDIIRFTGTTTEENVEYAKPKRCCCIQ</sequence>
<dbReference type="PANTHER" id="PTHR24179">
    <property type="entry name" value="PROTEIN PHOSPHATASE 1 REGULATORY SUBUNIT 12"/>
    <property type="match status" value="1"/>
</dbReference>
<feature type="region of interest" description="Disordered" evidence="3">
    <location>
        <begin position="371"/>
        <end position="401"/>
    </location>
</feature>
<organism evidence="4 5">
    <name type="scientific">Brassicogethes aeneus</name>
    <name type="common">Rape pollen beetle</name>
    <name type="synonym">Meligethes aeneus</name>
    <dbReference type="NCBI Taxonomy" id="1431903"/>
    <lineage>
        <taxon>Eukaryota</taxon>
        <taxon>Metazoa</taxon>
        <taxon>Ecdysozoa</taxon>
        <taxon>Arthropoda</taxon>
        <taxon>Hexapoda</taxon>
        <taxon>Insecta</taxon>
        <taxon>Pterygota</taxon>
        <taxon>Neoptera</taxon>
        <taxon>Endopterygota</taxon>
        <taxon>Coleoptera</taxon>
        <taxon>Polyphaga</taxon>
        <taxon>Cucujiformia</taxon>
        <taxon>Nitidulidae</taxon>
        <taxon>Meligethinae</taxon>
        <taxon>Brassicogethes</taxon>
    </lineage>
</organism>
<dbReference type="GO" id="GO:0017020">
    <property type="term" value="F:myosin phosphatase regulator activity"/>
    <property type="evidence" value="ECO:0007669"/>
    <property type="project" value="TreeGrafter"/>
</dbReference>
<dbReference type="AlphaFoldDB" id="A0A9P0FAY0"/>
<dbReference type="GO" id="GO:0004857">
    <property type="term" value="F:enzyme inhibitor activity"/>
    <property type="evidence" value="ECO:0007669"/>
    <property type="project" value="TreeGrafter"/>
</dbReference>
<feature type="compositionally biased region" description="Low complexity" evidence="3">
    <location>
        <begin position="384"/>
        <end position="401"/>
    </location>
</feature>
<keyword evidence="2" id="KW-0040">ANK repeat</keyword>
<dbReference type="PROSITE" id="PS50088">
    <property type="entry name" value="ANK_REPEAT"/>
    <property type="match status" value="4"/>
</dbReference>
<dbReference type="SUPFAM" id="SSF48403">
    <property type="entry name" value="Ankyrin repeat"/>
    <property type="match status" value="1"/>
</dbReference>
<name>A0A9P0FAY0_BRAAE</name>